<sequence length="483" mass="53980">MAAILENHTLLGAQRGLLMRAIYGQVISIKLQDKGDDICQQAVQIIQDLSEHIVKDHDGCGLIVAFNPKLWGRWKGREIPISTKVLGNSNKKFALTWGDVLIYVKASRHKHADKILEPFMPRLKALSCEMDAVEVGKRPDARIMGGRYLDSITNPNDPISLTEDILIGGDARYRGSCFGFTQKFLFDWPGIASQTADSQDEMIGRNPDGAALPQHAVHSHVHRAHSRDSNGDQRKLLRQALPFGSAGKHAGRELGLMFVAFCNDQQRFEDILKHLIGDQIERPVDKLMTVVHGIAGSYWYVPSAAELGIASVSGPEHVYEDPHWQVASPNGYMFYNSQDYLHKMAGPDYVGRDPPSPRLLSLMARTFSHWRDSWMRRQAFPRLPHLETLIHHAAERDSIMRAPVPIRKGKANLFTLASLLSHPSNEIARVNGLLRIDAKELLVGLIPDFTLGRGKEVVPYLNKTVDQRLSQRMVGHGTCGARL</sequence>
<reference evidence="7" key="1">
    <citation type="journal article" date="2023" name="Mol. Phylogenet. Evol.">
        <title>Genome-scale phylogeny and comparative genomics of the fungal order Sordariales.</title>
        <authorList>
            <person name="Hensen N."/>
            <person name="Bonometti L."/>
            <person name="Westerberg I."/>
            <person name="Brannstrom I.O."/>
            <person name="Guillou S."/>
            <person name="Cros-Aarteil S."/>
            <person name="Calhoun S."/>
            <person name="Haridas S."/>
            <person name="Kuo A."/>
            <person name="Mondo S."/>
            <person name="Pangilinan J."/>
            <person name="Riley R."/>
            <person name="LaButti K."/>
            <person name="Andreopoulos B."/>
            <person name="Lipzen A."/>
            <person name="Chen C."/>
            <person name="Yan M."/>
            <person name="Daum C."/>
            <person name="Ng V."/>
            <person name="Clum A."/>
            <person name="Steindorff A."/>
            <person name="Ohm R.A."/>
            <person name="Martin F."/>
            <person name="Silar P."/>
            <person name="Natvig D.O."/>
            <person name="Lalanne C."/>
            <person name="Gautier V."/>
            <person name="Ament-Velasquez S.L."/>
            <person name="Kruys A."/>
            <person name="Hutchinson M.I."/>
            <person name="Powell A.J."/>
            <person name="Barry K."/>
            <person name="Miller A.N."/>
            <person name="Grigoriev I.V."/>
            <person name="Debuchy R."/>
            <person name="Gladieux P."/>
            <person name="Hiltunen Thoren M."/>
            <person name="Johannesson H."/>
        </authorList>
    </citation>
    <scope>NUCLEOTIDE SEQUENCE</scope>
    <source>
        <strain evidence="7">PSN293</strain>
    </source>
</reference>
<dbReference type="EMBL" id="MU858130">
    <property type="protein sequence ID" value="KAK4212310.1"/>
    <property type="molecule type" value="Genomic_DNA"/>
</dbReference>
<evidence type="ECO:0000313" key="7">
    <source>
        <dbReference type="EMBL" id="KAK4212310.1"/>
    </source>
</evidence>
<keyword evidence="2" id="KW-0575">Peroxidase</keyword>
<evidence type="ECO:0000313" key="8">
    <source>
        <dbReference type="Proteomes" id="UP001301769"/>
    </source>
</evidence>
<comment type="caution">
    <text evidence="7">The sequence shown here is derived from an EMBL/GenBank/DDBJ whole genome shotgun (WGS) entry which is preliminary data.</text>
</comment>
<evidence type="ECO:0000259" key="6">
    <source>
        <dbReference type="Pfam" id="PF20628"/>
    </source>
</evidence>
<organism evidence="7 8">
    <name type="scientific">Rhypophila decipiens</name>
    <dbReference type="NCBI Taxonomy" id="261697"/>
    <lineage>
        <taxon>Eukaryota</taxon>
        <taxon>Fungi</taxon>
        <taxon>Dikarya</taxon>
        <taxon>Ascomycota</taxon>
        <taxon>Pezizomycotina</taxon>
        <taxon>Sordariomycetes</taxon>
        <taxon>Sordariomycetidae</taxon>
        <taxon>Sordariales</taxon>
        <taxon>Naviculisporaceae</taxon>
        <taxon>Rhypophila</taxon>
    </lineage>
</organism>
<name>A0AAN6Y5L3_9PEZI</name>
<dbReference type="AlphaFoldDB" id="A0AAN6Y5L3"/>
<dbReference type="InterPro" id="IPR048328">
    <property type="entry name" value="Dyp_perox_C"/>
</dbReference>
<reference evidence="7" key="2">
    <citation type="submission" date="2023-05" db="EMBL/GenBank/DDBJ databases">
        <authorList>
            <consortium name="Lawrence Berkeley National Laboratory"/>
            <person name="Steindorff A."/>
            <person name="Hensen N."/>
            <person name="Bonometti L."/>
            <person name="Westerberg I."/>
            <person name="Brannstrom I.O."/>
            <person name="Guillou S."/>
            <person name="Cros-Aarteil S."/>
            <person name="Calhoun S."/>
            <person name="Haridas S."/>
            <person name="Kuo A."/>
            <person name="Mondo S."/>
            <person name="Pangilinan J."/>
            <person name="Riley R."/>
            <person name="Labutti K."/>
            <person name="Andreopoulos B."/>
            <person name="Lipzen A."/>
            <person name="Chen C."/>
            <person name="Yanf M."/>
            <person name="Daum C."/>
            <person name="Ng V."/>
            <person name="Clum A."/>
            <person name="Ohm R."/>
            <person name="Martin F."/>
            <person name="Silar P."/>
            <person name="Natvig D."/>
            <person name="Lalanne C."/>
            <person name="Gautier V."/>
            <person name="Ament-Velasquez S.L."/>
            <person name="Kruys A."/>
            <person name="Hutchinson M.I."/>
            <person name="Powell A.J."/>
            <person name="Barry K."/>
            <person name="Miller A.N."/>
            <person name="Grigoriev I.V."/>
            <person name="Debuchy R."/>
            <person name="Gladieux P."/>
            <person name="Thoren M.H."/>
            <person name="Johannesson H."/>
        </authorList>
    </citation>
    <scope>NUCLEOTIDE SEQUENCE</scope>
    <source>
        <strain evidence="7">PSN293</strain>
    </source>
</reference>
<dbReference type="PANTHER" id="PTHR30521">
    <property type="entry name" value="DEFERROCHELATASE/PEROXIDASE"/>
    <property type="match status" value="1"/>
</dbReference>
<evidence type="ECO:0000256" key="1">
    <source>
        <dbReference type="ARBA" id="ARBA00001970"/>
    </source>
</evidence>
<evidence type="ECO:0000256" key="4">
    <source>
        <dbReference type="ARBA" id="ARBA00023002"/>
    </source>
</evidence>
<dbReference type="Pfam" id="PF20628">
    <property type="entry name" value="Dyp_perox_C"/>
    <property type="match status" value="1"/>
</dbReference>
<accession>A0AAN6Y5L3</accession>
<comment type="cofactor">
    <cofactor evidence="1">
        <name>heme b</name>
        <dbReference type="ChEBI" id="CHEBI:60344"/>
    </cofactor>
</comment>
<keyword evidence="5" id="KW-0408">Iron</keyword>
<keyword evidence="4" id="KW-0560">Oxidoreductase</keyword>
<dbReference type="SUPFAM" id="SSF54909">
    <property type="entry name" value="Dimeric alpha+beta barrel"/>
    <property type="match status" value="1"/>
</dbReference>
<dbReference type="InterPro" id="IPR006314">
    <property type="entry name" value="Dyp_peroxidase"/>
</dbReference>
<evidence type="ECO:0000256" key="2">
    <source>
        <dbReference type="ARBA" id="ARBA00022559"/>
    </source>
</evidence>
<dbReference type="NCBIfam" id="TIGR01413">
    <property type="entry name" value="Dyp_perox_fam"/>
    <property type="match status" value="1"/>
</dbReference>
<evidence type="ECO:0000256" key="3">
    <source>
        <dbReference type="ARBA" id="ARBA00022723"/>
    </source>
</evidence>
<gene>
    <name evidence="7" type="ORF">QBC37DRAFT_388937</name>
</gene>
<dbReference type="GO" id="GO:0005829">
    <property type="term" value="C:cytosol"/>
    <property type="evidence" value="ECO:0007669"/>
    <property type="project" value="TreeGrafter"/>
</dbReference>
<dbReference type="PROSITE" id="PS51404">
    <property type="entry name" value="DYP_PEROXIDASE"/>
    <property type="match status" value="1"/>
</dbReference>
<keyword evidence="8" id="KW-1185">Reference proteome</keyword>
<keyword evidence="3" id="KW-0479">Metal-binding</keyword>
<dbReference type="Proteomes" id="UP001301769">
    <property type="component" value="Unassembled WGS sequence"/>
</dbReference>
<dbReference type="GO" id="GO:0046872">
    <property type="term" value="F:metal ion binding"/>
    <property type="evidence" value="ECO:0007669"/>
    <property type="project" value="UniProtKB-KW"/>
</dbReference>
<dbReference type="InterPro" id="IPR011008">
    <property type="entry name" value="Dimeric_a/b-barrel"/>
</dbReference>
<protein>
    <recommendedName>
        <fullName evidence="6">Dyp-type peroxidase C-terminal domain-containing protein</fullName>
    </recommendedName>
</protein>
<feature type="domain" description="Dyp-type peroxidase C-terminal" evidence="6">
    <location>
        <begin position="148"/>
        <end position="305"/>
    </location>
</feature>
<dbReference type="GO" id="GO:0004601">
    <property type="term" value="F:peroxidase activity"/>
    <property type="evidence" value="ECO:0007669"/>
    <property type="project" value="UniProtKB-KW"/>
</dbReference>
<proteinExistence type="predicted"/>
<dbReference type="PANTHER" id="PTHR30521:SF0">
    <property type="entry name" value="DYP-TYPE PEROXIDASE FAMILY PROTEIN"/>
    <property type="match status" value="1"/>
</dbReference>
<dbReference type="GO" id="GO:0020037">
    <property type="term" value="F:heme binding"/>
    <property type="evidence" value="ECO:0007669"/>
    <property type="project" value="InterPro"/>
</dbReference>
<evidence type="ECO:0000256" key="5">
    <source>
        <dbReference type="ARBA" id="ARBA00023004"/>
    </source>
</evidence>